<evidence type="ECO:0000259" key="3">
    <source>
        <dbReference type="Pfam" id="PF07727"/>
    </source>
</evidence>
<reference evidence="5" key="1">
    <citation type="journal article" date="2019" name="Sci. Rep.">
        <title>Draft genome of Tanacetum cinerariifolium, the natural source of mosquito coil.</title>
        <authorList>
            <person name="Yamashiro T."/>
            <person name="Shiraishi A."/>
            <person name="Satake H."/>
            <person name="Nakayama K."/>
        </authorList>
    </citation>
    <scope>NUCLEOTIDE SEQUENCE</scope>
</reference>
<gene>
    <name evidence="5" type="ORF">Tci_003803</name>
</gene>
<feature type="compositionally biased region" description="Acidic residues" evidence="2">
    <location>
        <begin position="927"/>
        <end position="948"/>
    </location>
</feature>
<dbReference type="PANTHER" id="PTHR11439:SF509">
    <property type="entry name" value="RNA-DIRECTED DNA POLYMERASE"/>
    <property type="match status" value="1"/>
</dbReference>
<dbReference type="CDD" id="cd09272">
    <property type="entry name" value="RNase_HI_RT_Ty1"/>
    <property type="match status" value="1"/>
</dbReference>
<dbReference type="EMBL" id="BKCJ010000290">
    <property type="protein sequence ID" value="GEU31825.1"/>
    <property type="molecule type" value="Genomic_DNA"/>
</dbReference>
<keyword evidence="1" id="KW-0064">Aspartyl protease</keyword>
<protein>
    <submittedName>
        <fullName evidence="5">Uncharacterized protein</fullName>
    </submittedName>
</protein>
<feature type="compositionally biased region" description="Acidic residues" evidence="2">
    <location>
        <begin position="887"/>
        <end position="903"/>
    </location>
</feature>
<comment type="caution">
    <text evidence="5">The sequence shown here is derived from an EMBL/GenBank/DDBJ whole genome shotgun (WGS) entry which is preliminary data.</text>
</comment>
<feature type="compositionally biased region" description="Basic residues" evidence="2">
    <location>
        <begin position="778"/>
        <end position="787"/>
    </location>
</feature>
<proteinExistence type="predicted"/>
<dbReference type="GO" id="GO:0004190">
    <property type="term" value="F:aspartic-type endopeptidase activity"/>
    <property type="evidence" value="ECO:0007669"/>
    <property type="project" value="UniProtKB-KW"/>
</dbReference>
<feature type="region of interest" description="Disordered" evidence="2">
    <location>
        <begin position="1074"/>
        <end position="1199"/>
    </location>
</feature>
<feature type="region of interest" description="Disordered" evidence="2">
    <location>
        <begin position="842"/>
        <end position="981"/>
    </location>
</feature>
<feature type="compositionally biased region" description="Basic and acidic residues" evidence="2">
    <location>
        <begin position="1100"/>
        <end position="1113"/>
    </location>
</feature>
<feature type="domain" description="Reverse transcriptase Ty1/copia-type" evidence="3">
    <location>
        <begin position="308"/>
        <end position="415"/>
    </location>
</feature>
<name>A0A6L2J744_TANCI</name>
<evidence type="ECO:0000256" key="1">
    <source>
        <dbReference type="ARBA" id="ARBA00022750"/>
    </source>
</evidence>
<dbReference type="InterPro" id="IPR054722">
    <property type="entry name" value="PolX-like_BBD"/>
</dbReference>
<dbReference type="Pfam" id="PF22936">
    <property type="entry name" value="Pol_BBD"/>
    <property type="match status" value="1"/>
</dbReference>
<feature type="domain" description="Retrovirus-related Pol polyprotein from transposon TNT 1-94-like beta-barrel" evidence="4">
    <location>
        <begin position="43"/>
        <end position="115"/>
    </location>
</feature>
<organism evidence="5">
    <name type="scientific">Tanacetum cinerariifolium</name>
    <name type="common">Dalmatian daisy</name>
    <name type="synonym">Chrysanthemum cinerariifolium</name>
    <dbReference type="NCBI Taxonomy" id="118510"/>
    <lineage>
        <taxon>Eukaryota</taxon>
        <taxon>Viridiplantae</taxon>
        <taxon>Streptophyta</taxon>
        <taxon>Embryophyta</taxon>
        <taxon>Tracheophyta</taxon>
        <taxon>Spermatophyta</taxon>
        <taxon>Magnoliopsida</taxon>
        <taxon>eudicotyledons</taxon>
        <taxon>Gunneridae</taxon>
        <taxon>Pentapetalae</taxon>
        <taxon>asterids</taxon>
        <taxon>campanulids</taxon>
        <taxon>Asterales</taxon>
        <taxon>Asteraceae</taxon>
        <taxon>Asteroideae</taxon>
        <taxon>Anthemideae</taxon>
        <taxon>Anthemidinae</taxon>
        <taxon>Tanacetum</taxon>
    </lineage>
</organism>
<keyword evidence="1" id="KW-0378">Hydrolase</keyword>
<feature type="compositionally biased region" description="Low complexity" evidence="2">
    <location>
        <begin position="1114"/>
        <end position="1127"/>
    </location>
</feature>
<dbReference type="InterPro" id="IPR013103">
    <property type="entry name" value="RVT_2"/>
</dbReference>
<sequence length="1293" mass="147059">MYKLDPVILAPKVKNNKEALEYYLKHTMEQASILREVIQIVLWYLVFRCSKHMIGDRSQLTNFDHKFLNIVNFGNDQAAKIIGYGDFQIGNITISRVYYVEGLGHNLFSVGQFYDSDLEVAFHKHTCFVCNLEGPVLQCMTPATPSSGLVPNPPPSTPFVPPSRHEWDLVFQPVFDEFFSPPASVAFPVPVEEAPAPVESTGSPSSTTVDQDAPSLNAPISEHLSKWTKDHPLENTIGDLSRLVSTRLQLHEQSMSCYYNAFLASTEPKTYKDALTQSYWIEAIQEELHEFERLKVWELVPRPDKVMMDVKTTFLNGILREEVYVSQPDRFVDPRNPNYVYRPKKALYGLKQAPRAWYDLLSSFLLSQGFFKGTVDPTLFISRKGKDIILVQIYVDDIIFASTTTELCDKFSEIMLDTPMVEKSKLDEDTQGKDVDPTHYRGMVGTLIRTVNRGLWYSKDFAITLTDFADVDPTGCQDTRRSTSRSIQLLGDRLVSWLSKRQKSAAISRTEAEYIALSECCAQVLWMRSQLTDYGFIFNKVPRMKYQLPDIFTKALFRERIEFLIDKLGMRSFTLETLKEQANEAGEIMSSITTQQTKLDLELVPKKKRLEIGKCNESINLGKKQRELTFQVVLDALALTLCYSAFLTTADVPEVYMHQFWDSINKVHGQNFDELPTNEDIVSFFKERGHTGEIKTINDIVVDQMHQPWRTLPLSSTEVYLERQLSMTSTEMRETKDYNTYLGYATGVTPPKKARKFKKPASPKLSTVPASPEEPTRKSKKVTRPAKKSFDAPTAGVVIRETPVKSLSKKKEKMTVEKRKGIDLLLKVALTEEAQYEEVRKKSLSDFHKTHPSGSSTVTKIAPSAVKIKPSVTNKGTGAKLGVLDVTTEESTESNDQESDSSDDNTQSDNEKGSYSEHETDGNESCSESDQEKNEEDIKDDEEEEDDEFVKTPSNDFDDEDETKIKDKAEGDEDEGMDYTTNQFDDDVYLKMNEPVTTDEGLIHKEGTDAKMINVQQGNENSEITLNQVIEDAHVTLFTITIKIEFQECCDGLIKSYDLDKSLFSTYDKVYSLKRSRKDKHKDEDPSTGSARRLKKRKTSKDSELKKGPKAKESQPGSSKGSKSQSKSSRKSVQSEEPEFEVADSDVRQDQEENLGNDGEEPKKKVASKRDWFTKPKQPKDPTHPDWNVGKTPQQGPTQSCLKITNLTQETLLGPAFKLYKGTRTNYVELEYDFKECYKGLSEKLDWDNQEGDDYPFDLTIPLPLVMNGNRQMVPVDYFLTKISSIYKEEFRI</sequence>
<evidence type="ECO:0000256" key="2">
    <source>
        <dbReference type="SAM" id="MobiDB-lite"/>
    </source>
</evidence>
<dbReference type="PANTHER" id="PTHR11439">
    <property type="entry name" value="GAG-POL-RELATED RETROTRANSPOSON"/>
    <property type="match status" value="1"/>
</dbReference>
<feature type="compositionally biased region" description="Basic residues" evidence="2">
    <location>
        <begin position="752"/>
        <end position="761"/>
    </location>
</feature>
<dbReference type="SUPFAM" id="SSF56672">
    <property type="entry name" value="DNA/RNA polymerases"/>
    <property type="match status" value="1"/>
</dbReference>
<dbReference type="Pfam" id="PF07727">
    <property type="entry name" value="RVT_2"/>
    <property type="match status" value="1"/>
</dbReference>
<keyword evidence="1" id="KW-0645">Protease</keyword>
<evidence type="ECO:0000313" key="5">
    <source>
        <dbReference type="EMBL" id="GEU31825.1"/>
    </source>
</evidence>
<evidence type="ECO:0000259" key="4">
    <source>
        <dbReference type="Pfam" id="PF22936"/>
    </source>
</evidence>
<feature type="compositionally biased region" description="Basic and acidic residues" evidence="2">
    <location>
        <begin position="1160"/>
        <end position="1184"/>
    </location>
</feature>
<dbReference type="InterPro" id="IPR043502">
    <property type="entry name" value="DNA/RNA_pol_sf"/>
</dbReference>
<feature type="region of interest" description="Disordered" evidence="2">
    <location>
        <begin position="752"/>
        <end position="792"/>
    </location>
</feature>
<accession>A0A6L2J744</accession>
<feature type="compositionally biased region" description="Basic and acidic residues" evidence="2">
    <location>
        <begin position="909"/>
        <end position="921"/>
    </location>
</feature>